<evidence type="ECO:0000313" key="1">
    <source>
        <dbReference type="EMBL" id="QXH53463.1"/>
    </source>
</evidence>
<accession>A0ABX8NDB3</accession>
<organism evidence="1 2">
    <name type="scientific">Pseudomonas fakonensis</name>
    <dbReference type="NCBI Taxonomy" id="2842355"/>
    <lineage>
        <taxon>Bacteria</taxon>
        <taxon>Pseudomonadati</taxon>
        <taxon>Pseudomonadota</taxon>
        <taxon>Gammaproteobacteria</taxon>
        <taxon>Pseudomonadales</taxon>
        <taxon>Pseudomonadaceae</taxon>
        <taxon>Pseudomonas</taxon>
    </lineage>
</organism>
<sequence>MKFEVMGQPSLEDWNFQVLMLVQALAGAVSANFRMVLLLWDGRQWVLRFYIEEAIDEDIDEIEGVVCQYTAYQDCHLECCSEVVVGNGSLSGLADGGRVVYRRRENSVY</sequence>
<dbReference type="Proteomes" id="UP001046350">
    <property type="component" value="Chromosome"/>
</dbReference>
<evidence type="ECO:0000313" key="2">
    <source>
        <dbReference type="Proteomes" id="UP001046350"/>
    </source>
</evidence>
<dbReference type="Pfam" id="PF26541">
    <property type="entry name" value="MafI2"/>
    <property type="match status" value="1"/>
</dbReference>
<gene>
    <name evidence="1" type="ORF">KSS94_10260</name>
</gene>
<dbReference type="InterPro" id="IPR058702">
    <property type="entry name" value="MafI2-like"/>
</dbReference>
<proteinExistence type="predicted"/>
<name>A0ABX8NDB3_9PSED</name>
<reference evidence="1" key="1">
    <citation type="journal article" date="2021" name="Microorganisms">
        <title>The Ever-Expanding Pseudomonas Genus: Description of 43 New Species and Partition of the Pseudomonas putida Group.</title>
        <authorList>
            <person name="Girard L."/>
            <person name="Lood C."/>
            <person name="Hofte M."/>
            <person name="Vandamme P."/>
            <person name="Rokni-Zadeh H."/>
            <person name="van Noort V."/>
            <person name="Lavigne R."/>
            <person name="De Mot R."/>
        </authorList>
    </citation>
    <scope>NUCLEOTIDE SEQUENCE</scope>
    <source>
        <strain evidence="1">COW40</strain>
    </source>
</reference>
<dbReference type="RefSeq" id="WP_217842863.1">
    <property type="nucleotide sequence ID" value="NZ_CP077076.1"/>
</dbReference>
<protein>
    <submittedName>
        <fullName evidence="1">Uncharacterized protein</fullName>
    </submittedName>
</protein>
<keyword evidence="2" id="KW-1185">Reference proteome</keyword>
<dbReference type="EMBL" id="CP077076">
    <property type="protein sequence ID" value="QXH53463.1"/>
    <property type="molecule type" value="Genomic_DNA"/>
</dbReference>